<protein>
    <submittedName>
        <fullName evidence="1">Uncharacterized protein</fullName>
    </submittedName>
</protein>
<gene>
    <name evidence="1" type="ORF">BLA29_012104</name>
</gene>
<dbReference type="AlphaFoldDB" id="A0A1Y3AU27"/>
<accession>A0A1Y3AU27</accession>
<dbReference type="EMBL" id="MUJZ01058421">
    <property type="protein sequence ID" value="OTF71989.1"/>
    <property type="molecule type" value="Genomic_DNA"/>
</dbReference>
<reference evidence="1 2" key="1">
    <citation type="submission" date="2017-03" db="EMBL/GenBank/DDBJ databases">
        <title>Genome Survey of Euroglyphus maynei.</title>
        <authorList>
            <person name="Arlian L.G."/>
            <person name="Morgan M.S."/>
            <person name="Rider S.D."/>
        </authorList>
    </citation>
    <scope>NUCLEOTIDE SEQUENCE [LARGE SCALE GENOMIC DNA]</scope>
    <source>
        <strain evidence="1">Arlian Lab</strain>
        <tissue evidence="1">Whole body</tissue>
    </source>
</reference>
<proteinExistence type="predicted"/>
<comment type="caution">
    <text evidence="1">The sequence shown here is derived from an EMBL/GenBank/DDBJ whole genome shotgun (WGS) entry which is preliminary data.</text>
</comment>
<organism evidence="1 2">
    <name type="scientific">Euroglyphus maynei</name>
    <name type="common">Mayne's house dust mite</name>
    <dbReference type="NCBI Taxonomy" id="6958"/>
    <lineage>
        <taxon>Eukaryota</taxon>
        <taxon>Metazoa</taxon>
        <taxon>Ecdysozoa</taxon>
        <taxon>Arthropoda</taxon>
        <taxon>Chelicerata</taxon>
        <taxon>Arachnida</taxon>
        <taxon>Acari</taxon>
        <taxon>Acariformes</taxon>
        <taxon>Sarcoptiformes</taxon>
        <taxon>Astigmata</taxon>
        <taxon>Psoroptidia</taxon>
        <taxon>Analgoidea</taxon>
        <taxon>Pyroglyphidae</taxon>
        <taxon>Pyroglyphinae</taxon>
        <taxon>Euroglyphus</taxon>
    </lineage>
</organism>
<keyword evidence="2" id="KW-1185">Reference proteome</keyword>
<name>A0A1Y3AU27_EURMA</name>
<feature type="non-terminal residue" evidence="1">
    <location>
        <position position="16"/>
    </location>
</feature>
<evidence type="ECO:0000313" key="2">
    <source>
        <dbReference type="Proteomes" id="UP000194236"/>
    </source>
</evidence>
<dbReference type="Proteomes" id="UP000194236">
    <property type="component" value="Unassembled WGS sequence"/>
</dbReference>
<evidence type="ECO:0000313" key="1">
    <source>
        <dbReference type="EMBL" id="OTF71989.1"/>
    </source>
</evidence>
<sequence length="16" mass="1934">MSSIVVNKHIQVRIFY</sequence>